<organism evidence="7 8">
    <name type="scientific">Iphiclides podalirius</name>
    <name type="common">scarce swallowtail</name>
    <dbReference type="NCBI Taxonomy" id="110791"/>
    <lineage>
        <taxon>Eukaryota</taxon>
        <taxon>Metazoa</taxon>
        <taxon>Ecdysozoa</taxon>
        <taxon>Arthropoda</taxon>
        <taxon>Hexapoda</taxon>
        <taxon>Insecta</taxon>
        <taxon>Pterygota</taxon>
        <taxon>Neoptera</taxon>
        <taxon>Endopterygota</taxon>
        <taxon>Lepidoptera</taxon>
        <taxon>Glossata</taxon>
        <taxon>Ditrysia</taxon>
        <taxon>Papilionoidea</taxon>
        <taxon>Papilionidae</taxon>
        <taxon>Papilioninae</taxon>
        <taxon>Iphiclides</taxon>
    </lineage>
</organism>
<reference evidence="7" key="1">
    <citation type="submission" date="2022-03" db="EMBL/GenBank/DDBJ databases">
        <authorList>
            <person name="Martin H S."/>
        </authorList>
    </citation>
    <scope>NUCLEOTIDE SEQUENCE</scope>
</reference>
<keyword evidence="4 6" id="KW-0732">Signal</keyword>
<feature type="non-terminal residue" evidence="7">
    <location>
        <position position="1"/>
    </location>
</feature>
<keyword evidence="8" id="KW-1185">Reference proteome</keyword>
<evidence type="ECO:0000256" key="3">
    <source>
        <dbReference type="ARBA" id="ARBA00022525"/>
    </source>
</evidence>
<evidence type="ECO:0000313" key="7">
    <source>
        <dbReference type="EMBL" id="CAH2050316.1"/>
    </source>
</evidence>
<dbReference type="InterPro" id="IPR004911">
    <property type="entry name" value="Interferon-induced_GILT"/>
</dbReference>
<dbReference type="PANTHER" id="PTHR13234:SF8">
    <property type="entry name" value="GAMMA-INTERFERON-INDUCIBLE LYSOSOMAL THIOL REDUCTASE"/>
    <property type="match status" value="1"/>
</dbReference>
<dbReference type="InterPro" id="IPR036249">
    <property type="entry name" value="Thioredoxin-like_sf"/>
</dbReference>
<evidence type="ECO:0008006" key="9">
    <source>
        <dbReference type="Google" id="ProtNLM"/>
    </source>
</evidence>
<keyword evidence="3" id="KW-0964">Secreted</keyword>
<proteinExistence type="inferred from homology"/>
<evidence type="ECO:0000256" key="6">
    <source>
        <dbReference type="SAM" id="SignalP"/>
    </source>
</evidence>
<feature type="signal peptide" evidence="6">
    <location>
        <begin position="1"/>
        <end position="19"/>
    </location>
</feature>
<dbReference type="EMBL" id="OW152814">
    <property type="protein sequence ID" value="CAH2050316.1"/>
    <property type="molecule type" value="Genomic_DNA"/>
</dbReference>
<protein>
    <recommendedName>
        <fullName evidence="9">Gamma-interferon-inducible lysosomal thiol reductase</fullName>
    </recommendedName>
</protein>
<name>A0ABN8I915_9NEOP</name>
<evidence type="ECO:0000256" key="2">
    <source>
        <dbReference type="ARBA" id="ARBA00005679"/>
    </source>
</evidence>
<sequence length="454" mass="51139">MLLCLRSLIYCIVVTGVCALEHNIYIINSNYLTRSEDLIQTKDLDLDNFLQEADPDHTEKVSIQLYYETLCPDCIQFVIRKFTPVVQSLSPYLNIQIYPYGKAKTFGRNGRYEFKCQHGPEECYGNKLHACAIDFLQNMTQAVFFNACMLEPRNGKHGSNDKAAEACGTEQNVDATPIKLCAKGDKGSRLLKYYGDESKKANFNYVPYTLINGNIKDGDNFLNDVCAAFKNAPPPCRKLIKEEHSYKVVTCRSDQLSQHSETVYLVIYYESLCGDSRDFFTKQLTAAYELLEPFLDVRLIPYGKATTRIVDSNEYYTFNCHHGPSECYGNKLHACALDIYTFQNSANKFNACLMDTAHKARGSDDTAVNICGAALALDVKGIMECAKNKTGIFLLNYYGQRTKMTKFKKEGRAEFVSTGHVLYSDRGEEPDGSGDKRDTGRSFIINHGSYCGCL</sequence>
<accession>A0ABN8I915</accession>
<dbReference type="Pfam" id="PF03227">
    <property type="entry name" value="GILT"/>
    <property type="match status" value="2"/>
</dbReference>
<comment type="similarity">
    <text evidence="2">Belongs to the GILT family.</text>
</comment>
<evidence type="ECO:0000256" key="1">
    <source>
        <dbReference type="ARBA" id="ARBA00004613"/>
    </source>
</evidence>
<evidence type="ECO:0000313" key="8">
    <source>
        <dbReference type="Proteomes" id="UP000837857"/>
    </source>
</evidence>
<keyword evidence="5" id="KW-0325">Glycoprotein</keyword>
<dbReference type="Gene3D" id="3.40.30.10">
    <property type="entry name" value="Glutaredoxin"/>
    <property type="match status" value="1"/>
</dbReference>
<dbReference type="Proteomes" id="UP000837857">
    <property type="component" value="Chromosome 2"/>
</dbReference>
<dbReference type="PANTHER" id="PTHR13234">
    <property type="entry name" value="GAMMA-INTERFERON INDUCIBLE LYSOSOMAL THIOL REDUCTASE GILT"/>
    <property type="match status" value="1"/>
</dbReference>
<gene>
    <name evidence="7" type="ORF">IPOD504_LOCUS7373</name>
</gene>
<evidence type="ECO:0000256" key="5">
    <source>
        <dbReference type="ARBA" id="ARBA00023180"/>
    </source>
</evidence>
<evidence type="ECO:0000256" key="4">
    <source>
        <dbReference type="ARBA" id="ARBA00022729"/>
    </source>
</evidence>
<feature type="chain" id="PRO_5045827480" description="Gamma-interferon-inducible lysosomal thiol reductase" evidence="6">
    <location>
        <begin position="20"/>
        <end position="454"/>
    </location>
</feature>
<dbReference type="SUPFAM" id="SSF52833">
    <property type="entry name" value="Thioredoxin-like"/>
    <property type="match status" value="1"/>
</dbReference>
<comment type="subcellular location">
    <subcellularLocation>
        <location evidence="1">Secreted</location>
    </subcellularLocation>
</comment>